<dbReference type="EMBL" id="SDEE01000113">
    <property type="protein sequence ID" value="RXW21281.1"/>
    <property type="molecule type" value="Genomic_DNA"/>
</dbReference>
<feature type="region of interest" description="Disordered" evidence="2">
    <location>
        <begin position="219"/>
        <end position="238"/>
    </location>
</feature>
<dbReference type="SUPFAM" id="SSF51197">
    <property type="entry name" value="Clavaminate synthase-like"/>
    <property type="match status" value="1"/>
</dbReference>
<dbReference type="InterPro" id="IPR037151">
    <property type="entry name" value="AlkB-like_sf"/>
</dbReference>
<dbReference type="OrthoDB" id="2163491at2759"/>
<feature type="compositionally biased region" description="Acidic residues" evidence="2">
    <location>
        <begin position="354"/>
        <end position="364"/>
    </location>
</feature>
<dbReference type="Gene3D" id="2.60.120.590">
    <property type="entry name" value="Alpha-ketoglutarate-dependent dioxygenase AlkB-like"/>
    <property type="match status" value="1"/>
</dbReference>
<protein>
    <recommendedName>
        <fullName evidence="3">Alpha-ketoglutarate-dependent dioxygenase AlkB-like domain-containing protein</fullName>
    </recommendedName>
</protein>
<feature type="region of interest" description="Disordered" evidence="2">
    <location>
        <begin position="354"/>
        <end position="373"/>
    </location>
</feature>
<evidence type="ECO:0000256" key="2">
    <source>
        <dbReference type="SAM" id="MobiDB-lite"/>
    </source>
</evidence>
<feature type="compositionally biased region" description="Polar residues" evidence="2">
    <location>
        <begin position="1"/>
        <end position="12"/>
    </location>
</feature>
<feature type="compositionally biased region" description="Basic and acidic residues" evidence="2">
    <location>
        <begin position="14"/>
        <end position="37"/>
    </location>
</feature>
<dbReference type="GO" id="GO:0035516">
    <property type="term" value="F:broad specificity oxidative DNA demethylase activity"/>
    <property type="evidence" value="ECO:0007669"/>
    <property type="project" value="TreeGrafter"/>
</dbReference>
<feature type="binding site" evidence="1">
    <location>
        <position position="507"/>
    </location>
    <ligand>
        <name>2-oxoglutarate</name>
        <dbReference type="ChEBI" id="CHEBI:16810"/>
    </ligand>
</feature>
<dbReference type="PANTHER" id="PTHR31573">
    <property type="entry name" value="ALPHA-KETOGLUTARATE-DEPENDENT DIOXYGENASE ALKB HOMOLOG 2"/>
    <property type="match status" value="1"/>
</dbReference>
<evidence type="ECO:0000259" key="3">
    <source>
        <dbReference type="Pfam" id="PF13532"/>
    </source>
</evidence>
<dbReference type="InterPro" id="IPR032852">
    <property type="entry name" value="ALKBH2"/>
</dbReference>
<feature type="binding site" evidence="1">
    <location>
        <position position="516"/>
    </location>
    <ligand>
        <name>2-oxoglutarate</name>
        <dbReference type="ChEBI" id="CHEBI:16810"/>
    </ligand>
</feature>
<sequence>MGDTVGTASTLFSEEEKTELLEDGPKKLGPPRDERQPSESSPKFSENMVTLILPTEWDLPVNLAPSLNDAGLANKVSNEVKTARPQPLDLDLDLDLDLEAMQMVKPEDLELVVIPSAHEHRRPPMAGATVAPAIVPENIAPEPDLPPFRPLIPLNTYPPIWAQTRQEVCETFEWFRSYQGGVYFNNDIAKGYLLSAFGARRDAFKHDGRLIISHGGGRAASIHSEKGQSSLRPAEDQKSDDKSVRALLKACREKRPIALVIDDRYALFPYDLSALGVTYAVLGFYMIVEAWEKLISDEAEYETDRTGARSVVKYKFAFQWCERQGEPWWLSQSGKAEELDLDEDAPPVKVGEVDDLREEEDSDPTDVTSTECDQCGKGSPQVYSEGWWMASFYLIIGNGCLYQIQPSSRRAKLEADNIFKTYQEEANSGQLVFKRWPLRAVAERFSPTISRTMLENLTMSYVGGTDNTVPFDKAPSAVVMSRKLIQDRISQALDRDTEFNEVLTAAYMEKQKMAFHSDEEVGLGPLVAGLSLGSPAMMHFRLQKKHDKERQQRGILMSFTLRHGDVFVMDGLDVQKYYEHTVVPTNFRIAATARSINASTAATPTEPALSGPHKSHT</sequence>
<reference evidence="4 5" key="1">
    <citation type="submission" date="2019-01" db="EMBL/GenBank/DDBJ databases">
        <title>Draft genome sequence of Psathyrella aberdarensis IHI B618.</title>
        <authorList>
            <person name="Buettner E."/>
            <person name="Kellner H."/>
        </authorList>
    </citation>
    <scope>NUCLEOTIDE SEQUENCE [LARGE SCALE GENOMIC DNA]</scope>
    <source>
        <strain evidence="4 5">IHI B618</strain>
    </source>
</reference>
<evidence type="ECO:0000313" key="4">
    <source>
        <dbReference type="EMBL" id="RXW21281.1"/>
    </source>
</evidence>
<dbReference type="Proteomes" id="UP000290288">
    <property type="component" value="Unassembled WGS sequence"/>
</dbReference>
<evidence type="ECO:0000313" key="5">
    <source>
        <dbReference type="Proteomes" id="UP000290288"/>
    </source>
</evidence>
<feature type="region of interest" description="Disordered" evidence="2">
    <location>
        <begin position="1"/>
        <end position="45"/>
    </location>
</feature>
<dbReference type="InterPro" id="IPR027450">
    <property type="entry name" value="AlkB-like"/>
</dbReference>
<feature type="binding site" evidence="1">
    <location>
        <position position="580"/>
    </location>
    <ligand>
        <name>2-oxoglutarate</name>
        <dbReference type="ChEBI" id="CHEBI:16810"/>
    </ligand>
</feature>
<comment type="caution">
    <text evidence="4">The sequence shown here is derived from an EMBL/GenBank/DDBJ whole genome shotgun (WGS) entry which is preliminary data.</text>
</comment>
<organism evidence="4 5">
    <name type="scientific">Candolleomyces aberdarensis</name>
    <dbReference type="NCBI Taxonomy" id="2316362"/>
    <lineage>
        <taxon>Eukaryota</taxon>
        <taxon>Fungi</taxon>
        <taxon>Dikarya</taxon>
        <taxon>Basidiomycota</taxon>
        <taxon>Agaricomycotina</taxon>
        <taxon>Agaricomycetes</taxon>
        <taxon>Agaricomycetidae</taxon>
        <taxon>Agaricales</taxon>
        <taxon>Agaricineae</taxon>
        <taxon>Psathyrellaceae</taxon>
        <taxon>Candolleomyces</taxon>
    </lineage>
</organism>
<dbReference type="GO" id="GO:0008198">
    <property type="term" value="F:ferrous iron binding"/>
    <property type="evidence" value="ECO:0007669"/>
    <property type="project" value="TreeGrafter"/>
</dbReference>
<name>A0A4Q2DPI3_9AGAR</name>
<dbReference type="PANTHER" id="PTHR31573:SF4">
    <property type="entry name" value="FE2OG DIOXYGENASE DOMAIN-CONTAINING PROTEIN"/>
    <property type="match status" value="1"/>
</dbReference>
<keyword evidence="5" id="KW-1185">Reference proteome</keyword>
<feature type="domain" description="Alpha-ketoglutarate-dependent dioxygenase AlkB-like" evidence="3">
    <location>
        <begin position="461"/>
        <end position="585"/>
    </location>
</feature>
<dbReference type="Pfam" id="PF13532">
    <property type="entry name" value="2OG-FeII_Oxy_2"/>
    <property type="match status" value="1"/>
</dbReference>
<proteinExistence type="predicted"/>
<dbReference type="STRING" id="2316362.A0A4Q2DPI3"/>
<dbReference type="GO" id="GO:0006307">
    <property type="term" value="P:DNA alkylation repair"/>
    <property type="evidence" value="ECO:0007669"/>
    <property type="project" value="TreeGrafter"/>
</dbReference>
<accession>A0A4Q2DPI3</accession>
<gene>
    <name evidence="4" type="ORF">EST38_g4567</name>
</gene>
<dbReference type="AlphaFoldDB" id="A0A4Q2DPI3"/>
<evidence type="ECO:0000256" key="1">
    <source>
        <dbReference type="PIRSR" id="PIRSR632852-1"/>
    </source>
</evidence>
<dbReference type="GO" id="GO:0051747">
    <property type="term" value="F:cytosine C-5 DNA demethylase activity"/>
    <property type="evidence" value="ECO:0007669"/>
    <property type="project" value="TreeGrafter"/>
</dbReference>